<dbReference type="Gene3D" id="1.10.3210.10">
    <property type="entry name" value="Hypothetical protein af1432"/>
    <property type="match status" value="2"/>
</dbReference>
<dbReference type="InterPro" id="IPR003607">
    <property type="entry name" value="HD/PDEase_dom"/>
</dbReference>
<dbReference type="AlphaFoldDB" id="D0LI18"/>
<sequence length="691" mass="76379">MQHSDRRSSQTPSRAAPSALAFTLDDVRRLVSEDARFAHVRLVSGERELAAGALELSSGDKAAVLLWPAMWRDADHLAPFLSRARASACALLFFGTEEQLADSILEELGTIHAVPMPLPVSASRIAITVRHALAALELAGDRSVLAVSLERARYENEMLISIGRALSQQRDLRSLLDIILRRAREVSGADAGSIYVVEGEDDEDDRKLHFKVAQNDSVEAIETETTGFTMPVSDSSIAGLCVLTGDEINITDLYALDPPGTGNNPWGFVHDRSFDERHGYQTRSMLTVPMISARQQVIGVIQLINKRAMGVGSLCARDSFQRDVVAFDDVSVDYTKSLASQAGIALENAMLHDEVTTLFEGFVRASVTAIEARDPTTSGHSERVARLTVGLAKVVDRESAGRYAELRFTADELTQLEYAALLHDFGKVGVREHVLVKADKLYPQQRELIVQRFAFIKKTLQNQVLQRKVDTLLQASREDILENASPDSALGRALASLDGDLDVRLSEIDEFVRFVIEANRPSVMEAGSFERLADIATNTYLDDTGIERPYLAPIEVEALAVLRGSLTADERMEIQRHVVETTKFLKQIPWSRGLRQIPKIAGAHHEKLDGSGYPDGLSGDAIVPPARMMAIADIYDALTAADRPYKKAVPVERALDILGMEVRQGRLDEDLFKLFVDAKVYEATRRWRKPR</sequence>
<accession>D0LI18</accession>
<organism evidence="2 3">
    <name type="scientific">Haliangium ochraceum (strain DSM 14365 / JCM 11303 / SMP-2)</name>
    <dbReference type="NCBI Taxonomy" id="502025"/>
    <lineage>
        <taxon>Bacteria</taxon>
        <taxon>Pseudomonadati</taxon>
        <taxon>Myxococcota</taxon>
        <taxon>Polyangia</taxon>
        <taxon>Haliangiales</taxon>
        <taxon>Kofleriaceae</taxon>
        <taxon>Haliangium</taxon>
    </lineage>
</organism>
<dbReference type="Gene3D" id="3.30.450.40">
    <property type="match status" value="1"/>
</dbReference>
<dbReference type="HOGENOM" id="CLU_000445_92_13_7"/>
<dbReference type="PANTHER" id="PTHR43155:SF2">
    <property type="entry name" value="CYCLIC DI-GMP PHOSPHODIESTERASE PA4108"/>
    <property type="match status" value="1"/>
</dbReference>
<dbReference type="SUPFAM" id="SSF109604">
    <property type="entry name" value="HD-domain/PDEase-like"/>
    <property type="match status" value="2"/>
</dbReference>
<dbReference type="STRING" id="502025.Hoch_2304"/>
<dbReference type="Pfam" id="PF13185">
    <property type="entry name" value="GAF_2"/>
    <property type="match status" value="1"/>
</dbReference>
<dbReference type="SMART" id="SM00471">
    <property type="entry name" value="HDc"/>
    <property type="match status" value="1"/>
</dbReference>
<dbReference type="eggNOG" id="COG2203">
    <property type="taxonomic scope" value="Bacteria"/>
</dbReference>
<name>D0LI18_HALO1</name>
<dbReference type="PROSITE" id="PS51832">
    <property type="entry name" value="HD_GYP"/>
    <property type="match status" value="1"/>
</dbReference>
<dbReference type="SMART" id="SM00065">
    <property type="entry name" value="GAF"/>
    <property type="match status" value="1"/>
</dbReference>
<keyword evidence="2" id="KW-0378">Hydrolase</keyword>
<dbReference type="KEGG" id="hoh:Hoch_2304"/>
<dbReference type="InterPro" id="IPR003018">
    <property type="entry name" value="GAF"/>
</dbReference>
<dbReference type="SUPFAM" id="SSF55781">
    <property type="entry name" value="GAF domain-like"/>
    <property type="match status" value="1"/>
</dbReference>
<proteinExistence type="predicted"/>
<dbReference type="Proteomes" id="UP000001880">
    <property type="component" value="Chromosome"/>
</dbReference>
<dbReference type="InterPro" id="IPR029016">
    <property type="entry name" value="GAF-like_dom_sf"/>
</dbReference>
<dbReference type="CDD" id="cd00077">
    <property type="entry name" value="HDc"/>
    <property type="match status" value="1"/>
</dbReference>
<reference evidence="2 3" key="1">
    <citation type="journal article" date="2010" name="Stand. Genomic Sci.">
        <title>Complete genome sequence of Haliangium ochraceum type strain (SMP-2).</title>
        <authorList>
            <consortium name="US DOE Joint Genome Institute (JGI-PGF)"/>
            <person name="Ivanova N."/>
            <person name="Daum C."/>
            <person name="Lang E."/>
            <person name="Abt B."/>
            <person name="Kopitz M."/>
            <person name="Saunders E."/>
            <person name="Lapidus A."/>
            <person name="Lucas S."/>
            <person name="Glavina Del Rio T."/>
            <person name="Nolan M."/>
            <person name="Tice H."/>
            <person name="Copeland A."/>
            <person name="Cheng J.F."/>
            <person name="Chen F."/>
            <person name="Bruce D."/>
            <person name="Goodwin L."/>
            <person name="Pitluck S."/>
            <person name="Mavromatis K."/>
            <person name="Pati A."/>
            <person name="Mikhailova N."/>
            <person name="Chen A."/>
            <person name="Palaniappan K."/>
            <person name="Land M."/>
            <person name="Hauser L."/>
            <person name="Chang Y.J."/>
            <person name="Jeffries C.D."/>
            <person name="Detter J.C."/>
            <person name="Brettin T."/>
            <person name="Rohde M."/>
            <person name="Goker M."/>
            <person name="Bristow J."/>
            <person name="Markowitz V."/>
            <person name="Eisen J.A."/>
            <person name="Hugenholtz P."/>
            <person name="Kyrpides N.C."/>
            <person name="Klenk H.P."/>
        </authorList>
    </citation>
    <scope>NUCLEOTIDE SEQUENCE [LARGE SCALE GENOMIC DNA]</scope>
    <source>
        <strain evidence="3">DSM 14365 / CIP 107738 / JCM 11303 / AJ 13395 / SMP-2</strain>
    </source>
</reference>
<dbReference type="eggNOG" id="COG3437">
    <property type="taxonomic scope" value="Bacteria"/>
</dbReference>
<keyword evidence="3" id="KW-1185">Reference proteome</keyword>
<evidence type="ECO:0000313" key="2">
    <source>
        <dbReference type="EMBL" id="ACY14847.1"/>
    </source>
</evidence>
<dbReference type="InterPro" id="IPR037522">
    <property type="entry name" value="HD_GYP_dom"/>
</dbReference>
<dbReference type="PANTHER" id="PTHR43155">
    <property type="entry name" value="CYCLIC DI-GMP PHOSPHODIESTERASE PA4108-RELATED"/>
    <property type="match status" value="1"/>
</dbReference>
<protein>
    <submittedName>
        <fullName evidence="2">Metal dependent phosphohydrolase</fullName>
    </submittedName>
</protein>
<dbReference type="EMBL" id="CP001804">
    <property type="protein sequence ID" value="ACY14847.1"/>
    <property type="molecule type" value="Genomic_DNA"/>
</dbReference>
<dbReference type="GO" id="GO:0016787">
    <property type="term" value="F:hydrolase activity"/>
    <property type="evidence" value="ECO:0007669"/>
    <property type="project" value="UniProtKB-KW"/>
</dbReference>
<feature type="domain" description="HD-GYP" evidence="1">
    <location>
        <begin position="486"/>
        <end position="689"/>
    </location>
</feature>
<evidence type="ECO:0000259" key="1">
    <source>
        <dbReference type="PROSITE" id="PS51832"/>
    </source>
</evidence>
<dbReference type="eggNOG" id="COG2206">
    <property type="taxonomic scope" value="Bacteria"/>
</dbReference>
<dbReference type="Pfam" id="PF13487">
    <property type="entry name" value="HD_5"/>
    <property type="match status" value="1"/>
</dbReference>
<gene>
    <name evidence="2" type="ordered locus">Hoch_2304</name>
</gene>
<evidence type="ECO:0000313" key="3">
    <source>
        <dbReference type="Proteomes" id="UP000001880"/>
    </source>
</evidence>